<dbReference type="PANTHER" id="PTHR45274:SF2">
    <property type="entry name" value="NAD(P)-BINDING ROSSMANN-FOLD SUPERFAMILY PROTEIN"/>
    <property type="match status" value="1"/>
</dbReference>
<dbReference type="Proteomes" id="UP000825935">
    <property type="component" value="Chromosome 14"/>
</dbReference>
<keyword evidence="4" id="KW-1185">Reference proteome</keyword>
<sequence length="321" mass="34998">MTVILLLLFGILAIWLLYRFATADGDLTLLMKGRARRDAVENKVVWITGASQGIGEALAQQFAQLGAKLILSSRRPEQLERVKAYLRGPNAPHGVAILPFDIGAGSEAIQEAVLKAEALFDGAGVDFIVHNAAHTRPKFAALDASEEFLKDTFSINVMGPIHLTRFLVPSMIKRGKGHLVLVSSVAGKIPSPAQTVYSASKHAVNGYFHSLRAELADKNIKVTVVCPGPIDTDLKSGTSRAQNLERRLPAYRCAELIIVAATHGLKEAWISYHPILLLLYVAQYLPSVAYAVIDKVGPKRVHSDGQQAYSASLLFRRKKQT</sequence>
<dbReference type="SMART" id="SM00822">
    <property type="entry name" value="PKS_KR"/>
    <property type="match status" value="1"/>
</dbReference>
<dbReference type="PANTHER" id="PTHR45274">
    <property type="entry name" value="NAD(P)-BINDING ROSSMANN-FOLD SUPERFAMILY PROTEIN"/>
    <property type="match status" value="1"/>
</dbReference>
<comment type="similarity">
    <text evidence="1">Belongs to the short-chain dehydrogenases/reductases (SDR) family.</text>
</comment>
<dbReference type="OrthoDB" id="1933717at2759"/>
<comment type="caution">
    <text evidence="3">The sequence shown here is derived from an EMBL/GenBank/DDBJ whole genome shotgun (WGS) entry which is preliminary data.</text>
</comment>
<evidence type="ECO:0000313" key="3">
    <source>
        <dbReference type="EMBL" id="KAH7414624.1"/>
    </source>
</evidence>
<dbReference type="PRINTS" id="PR00080">
    <property type="entry name" value="SDRFAMILY"/>
</dbReference>
<dbReference type="InterPro" id="IPR002347">
    <property type="entry name" value="SDR_fam"/>
</dbReference>
<organism evidence="3 4">
    <name type="scientific">Ceratopteris richardii</name>
    <name type="common">Triangle waterfern</name>
    <dbReference type="NCBI Taxonomy" id="49495"/>
    <lineage>
        <taxon>Eukaryota</taxon>
        <taxon>Viridiplantae</taxon>
        <taxon>Streptophyta</taxon>
        <taxon>Embryophyta</taxon>
        <taxon>Tracheophyta</taxon>
        <taxon>Polypodiopsida</taxon>
        <taxon>Polypodiidae</taxon>
        <taxon>Polypodiales</taxon>
        <taxon>Pteridineae</taxon>
        <taxon>Pteridaceae</taxon>
        <taxon>Parkerioideae</taxon>
        <taxon>Ceratopteris</taxon>
    </lineage>
</organism>
<dbReference type="PRINTS" id="PR00081">
    <property type="entry name" value="GDHRDH"/>
</dbReference>
<evidence type="ECO:0000313" key="4">
    <source>
        <dbReference type="Proteomes" id="UP000825935"/>
    </source>
</evidence>
<dbReference type="SUPFAM" id="SSF51735">
    <property type="entry name" value="NAD(P)-binding Rossmann-fold domains"/>
    <property type="match status" value="1"/>
</dbReference>
<protein>
    <recommendedName>
        <fullName evidence="2">Ketoreductase domain-containing protein</fullName>
    </recommendedName>
</protein>
<dbReference type="InterPro" id="IPR020904">
    <property type="entry name" value="Sc_DH/Rdtase_CS"/>
</dbReference>
<dbReference type="EMBL" id="CM035419">
    <property type="protein sequence ID" value="KAH7414624.1"/>
    <property type="molecule type" value="Genomic_DNA"/>
</dbReference>
<dbReference type="GO" id="GO:0016020">
    <property type="term" value="C:membrane"/>
    <property type="evidence" value="ECO:0007669"/>
    <property type="project" value="TreeGrafter"/>
</dbReference>
<reference evidence="3" key="1">
    <citation type="submission" date="2021-08" db="EMBL/GenBank/DDBJ databases">
        <title>WGS assembly of Ceratopteris richardii.</title>
        <authorList>
            <person name="Marchant D.B."/>
            <person name="Chen G."/>
            <person name="Jenkins J."/>
            <person name="Shu S."/>
            <person name="Leebens-Mack J."/>
            <person name="Grimwood J."/>
            <person name="Schmutz J."/>
            <person name="Soltis P."/>
            <person name="Soltis D."/>
            <person name="Chen Z.-H."/>
        </authorList>
    </citation>
    <scope>NUCLEOTIDE SEQUENCE</scope>
    <source>
        <strain evidence="3">Whitten #5841</strain>
        <tissue evidence="3">Leaf</tissue>
    </source>
</reference>
<feature type="domain" description="Ketoreductase" evidence="2">
    <location>
        <begin position="43"/>
        <end position="233"/>
    </location>
</feature>
<accession>A0A8T2T9S6</accession>
<gene>
    <name evidence="3" type="ORF">KP509_14G002200</name>
</gene>
<proteinExistence type="inferred from homology"/>
<dbReference type="Pfam" id="PF00106">
    <property type="entry name" value="adh_short"/>
    <property type="match status" value="1"/>
</dbReference>
<dbReference type="Gene3D" id="3.40.50.720">
    <property type="entry name" value="NAD(P)-binding Rossmann-like Domain"/>
    <property type="match status" value="1"/>
</dbReference>
<evidence type="ECO:0000256" key="1">
    <source>
        <dbReference type="RuleBase" id="RU000363"/>
    </source>
</evidence>
<evidence type="ECO:0000259" key="2">
    <source>
        <dbReference type="SMART" id="SM00822"/>
    </source>
</evidence>
<name>A0A8T2T9S6_CERRI</name>
<dbReference type="InterPro" id="IPR036291">
    <property type="entry name" value="NAD(P)-bd_dom_sf"/>
</dbReference>
<dbReference type="AlphaFoldDB" id="A0A8T2T9S6"/>
<dbReference type="InterPro" id="IPR057326">
    <property type="entry name" value="KR_dom"/>
</dbReference>
<dbReference type="PROSITE" id="PS00061">
    <property type="entry name" value="ADH_SHORT"/>
    <property type="match status" value="1"/>
</dbReference>
<dbReference type="OMA" id="TWAWWLT"/>